<proteinExistence type="predicted"/>
<dbReference type="WBParaSite" id="L893_g11860.t1">
    <property type="protein sequence ID" value="L893_g11860.t1"/>
    <property type="gene ID" value="L893_g11860"/>
</dbReference>
<keyword evidence="1" id="KW-1185">Reference proteome</keyword>
<dbReference type="AlphaFoldDB" id="A0A1I7Y1S7"/>
<evidence type="ECO:0000313" key="1">
    <source>
        <dbReference type="Proteomes" id="UP000095287"/>
    </source>
</evidence>
<accession>A0A1I7Y1S7</accession>
<name>A0A1I7Y1S7_9BILA</name>
<evidence type="ECO:0000313" key="2">
    <source>
        <dbReference type="WBParaSite" id="L893_g11860.t1"/>
    </source>
</evidence>
<sequence>MCEHGWYADEKLMYLLMYLYFVNAARNHSSVDVVRAAFQKLHTCIMDEMREYFIENDKGIHFTINAVPPYMNAVQEFQEVVAHMKTYVNLHVDISKSTQ</sequence>
<organism evidence="1 2">
    <name type="scientific">Steinernema glaseri</name>
    <dbReference type="NCBI Taxonomy" id="37863"/>
    <lineage>
        <taxon>Eukaryota</taxon>
        <taxon>Metazoa</taxon>
        <taxon>Ecdysozoa</taxon>
        <taxon>Nematoda</taxon>
        <taxon>Chromadorea</taxon>
        <taxon>Rhabditida</taxon>
        <taxon>Tylenchina</taxon>
        <taxon>Panagrolaimomorpha</taxon>
        <taxon>Strongyloidoidea</taxon>
        <taxon>Steinernematidae</taxon>
        <taxon>Steinernema</taxon>
    </lineage>
</organism>
<protein>
    <submittedName>
        <fullName evidence="2">NR LBD domain-containing protein</fullName>
    </submittedName>
</protein>
<reference evidence="2" key="1">
    <citation type="submission" date="2016-11" db="UniProtKB">
        <authorList>
            <consortium name="WormBaseParasite"/>
        </authorList>
    </citation>
    <scope>IDENTIFICATION</scope>
</reference>
<dbReference type="Proteomes" id="UP000095287">
    <property type="component" value="Unplaced"/>
</dbReference>